<accession>A0A238XKH0</accession>
<evidence type="ECO:0000313" key="4">
    <source>
        <dbReference type="Proteomes" id="UP000198397"/>
    </source>
</evidence>
<keyword evidence="4" id="KW-1185">Reference proteome</keyword>
<proteinExistence type="predicted"/>
<feature type="transmembrane region" description="Helical" evidence="2">
    <location>
        <begin position="73"/>
        <end position="93"/>
    </location>
</feature>
<name>A0A238XKH0_HALVU</name>
<feature type="transmembrane region" description="Helical" evidence="2">
    <location>
        <begin position="16"/>
        <end position="35"/>
    </location>
</feature>
<keyword evidence="2" id="KW-0472">Membrane</keyword>
<feature type="transmembrane region" description="Helical" evidence="2">
    <location>
        <begin position="105"/>
        <end position="126"/>
    </location>
</feature>
<feature type="compositionally biased region" description="Basic and acidic residues" evidence="1">
    <location>
        <begin position="149"/>
        <end position="193"/>
    </location>
</feature>
<reference evidence="3 4" key="1">
    <citation type="submission" date="2017-06" db="EMBL/GenBank/DDBJ databases">
        <authorList>
            <person name="Kim H.J."/>
            <person name="Triplett B.A."/>
        </authorList>
    </citation>
    <scope>NUCLEOTIDE SEQUENCE [LARGE SCALE GENOMIC DNA]</scope>
    <source>
        <strain evidence="3 4">DSM 8800</strain>
    </source>
</reference>
<dbReference type="Proteomes" id="UP000198397">
    <property type="component" value="Unassembled WGS sequence"/>
</dbReference>
<keyword evidence="2" id="KW-1133">Transmembrane helix</keyword>
<gene>
    <name evidence="3" type="ORF">SAMN06264855_11822</name>
</gene>
<feature type="region of interest" description="Disordered" evidence="1">
    <location>
        <begin position="144"/>
        <end position="193"/>
    </location>
</feature>
<organism evidence="3 4">
    <name type="scientific">Halorubrum vacuolatum</name>
    <name type="common">Natronobacterium vacuolatum</name>
    <dbReference type="NCBI Taxonomy" id="63740"/>
    <lineage>
        <taxon>Archaea</taxon>
        <taxon>Methanobacteriati</taxon>
        <taxon>Methanobacteriota</taxon>
        <taxon>Stenosarchaea group</taxon>
        <taxon>Halobacteria</taxon>
        <taxon>Halobacteriales</taxon>
        <taxon>Haloferacaceae</taxon>
        <taxon>Halorubrum</taxon>
    </lineage>
</organism>
<feature type="transmembrane region" description="Helical" evidence="2">
    <location>
        <begin position="47"/>
        <end position="66"/>
    </location>
</feature>
<sequence length="193" mass="20432">MALTEETGRNAPKKRLLRAVAAQAAVLTGAVHLLWAWPRLGASDPRPYVFVLVGLFVVLIAAATLKADEYRRIYALGAGTLGTLLVGYLGWYGASTPAVLATDPLAIVAKIAEVVGIVAFAALYKLSPPTAVVIERRKQRGETVFMPDPVKEARKANSNGDAHEAEPEDGENRDGDDGADRNGKGSRDGGSKP</sequence>
<evidence type="ECO:0000256" key="2">
    <source>
        <dbReference type="SAM" id="Phobius"/>
    </source>
</evidence>
<dbReference type="RefSeq" id="WP_321166755.1">
    <property type="nucleotide sequence ID" value="NZ_FZNQ01000018.1"/>
</dbReference>
<dbReference type="EMBL" id="FZNQ01000018">
    <property type="protein sequence ID" value="SNR58469.1"/>
    <property type="molecule type" value="Genomic_DNA"/>
</dbReference>
<protein>
    <submittedName>
        <fullName evidence="3">Uncharacterized protein</fullName>
    </submittedName>
</protein>
<evidence type="ECO:0000313" key="3">
    <source>
        <dbReference type="EMBL" id="SNR58469.1"/>
    </source>
</evidence>
<evidence type="ECO:0000256" key="1">
    <source>
        <dbReference type="SAM" id="MobiDB-lite"/>
    </source>
</evidence>
<keyword evidence="2" id="KW-0812">Transmembrane</keyword>
<dbReference type="AlphaFoldDB" id="A0A238XKH0"/>